<accession>A0A1C3HP28</accession>
<sequence length="663" mass="72638">MLALLLLTALSAHGITLELALDGQIHGVPVNNLQLRAESDDYQHWRVSGQLPATRLAGSPLKNTVLDAQLRRDGDHLAIETLALRSQRGKTPLRLNADRILLQNLLRGELQLPPGAKLRLQAGKHTLQTTLSAANGSAHLAADLPLALVQTLLNARGIQTGGSLRPDLTLRQTADGLRLTGSVALDDLRYNSADSLQAAEHLGGSATLDLHQQGERWQGDIRLHLDRGEILITPYYLKLDGAPIDLSARLDSQPGRLALRELTLDDGKTHARADLDWNTAQKRLTALTLHQLSGDADNLYRRHLKPMLGDGLFGDAELKGSLYLRGNYRDGKIGELAVVLHHIDIEDRQGRYQLRDLDGQAGNNGAPSRLTLAGARWRKLPVGALRAELRWNAAGVTLEKPLHIPLLDGGITIHRLAPQGDNYKISAQIEPISLAHLGEALDTVRFRGMISGTLPDIRLARDGLQLRQPVNVALFDGNIQIEQLHISRFFSDAPLAVFNLSLHRLDLQQLTNAFGIGEIEGRIEGSAEDVVLTNWRPQYFRARLQTPAQNPGRRRISHEAVAYLSRASDGGSNLMVSQFIRVLNRFPYDKLGFSGELANGVLKLDGIAPAADGQNGYYLVKGRGVPHLDIIGHTREIDWAELLNRLKSASESEGAQVESKLGQ</sequence>
<dbReference type="Proteomes" id="UP000190837">
    <property type="component" value="Unassembled WGS sequence"/>
</dbReference>
<gene>
    <name evidence="1" type="ORF">CHUV0807_1460</name>
</gene>
<organism evidence="1 2">
    <name type="scientific">Cardiobacterium hominis</name>
    <dbReference type="NCBI Taxonomy" id="2718"/>
    <lineage>
        <taxon>Bacteria</taxon>
        <taxon>Pseudomonadati</taxon>
        <taxon>Pseudomonadota</taxon>
        <taxon>Gammaproteobacteria</taxon>
        <taxon>Cardiobacteriales</taxon>
        <taxon>Cardiobacteriaceae</taxon>
        <taxon>Cardiobacterium</taxon>
    </lineage>
</organism>
<proteinExistence type="predicted"/>
<dbReference type="RefSeq" id="WP_256860976.1">
    <property type="nucleotide sequence ID" value="NZ_FKLO01000050.1"/>
</dbReference>
<dbReference type="EMBL" id="FKLO01000050">
    <property type="protein sequence ID" value="SAY95307.1"/>
    <property type="molecule type" value="Genomic_DNA"/>
</dbReference>
<evidence type="ECO:0000313" key="1">
    <source>
        <dbReference type="EMBL" id="SAY95307.1"/>
    </source>
</evidence>
<evidence type="ECO:0000313" key="2">
    <source>
        <dbReference type="Proteomes" id="UP000190837"/>
    </source>
</evidence>
<evidence type="ECO:0008006" key="3">
    <source>
        <dbReference type="Google" id="ProtNLM"/>
    </source>
</evidence>
<reference evidence="2" key="1">
    <citation type="submission" date="2016-04" db="EMBL/GenBank/DDBJ databases">
        <authorList>
            <person name="Tagini F."/>
        </authorList>
    </citation>
    <scope>NUCLEOTIDE SEQUENCE [LARGE SCALE GENOMIC DNA]</scope>
    <source>
        <strain evidence="2">CHUV0807</strain>
    </source>
</reference>
<protein>
    <recommendedName>
        <fullName evidence="3">Dicarboxylate transport domain-containing protein</fullName>
    </recommendedName>
</protein>
<name>A0A1C3HP28_9GAMM</name>
<dbReference type="AlphaFoldDB" id="A0A1C3HP28"/>